<evidence type="ECO:0000256" key="9">
    <source>
        <dbReference type="SAM" id="Phobius"/>
    </source>
</evidence>
<dbReference type="AlphaFoldDB" id="A0AAD7ZCP8"/>
<comment type="caution">
    <text evidence="11">The sequence shown here is derived from an EMBL/GenBank/DDBJ whole genome shotgun (WGS) entry which is preliminary data.</text>
</comment>
<dbReference type="SUPFAM" id="SSF53850">
    <property type="entry name" value="Periplasmic binding protein-like II"/>
    <property type="match status" value="1"/>
</dbReference>
<accession>A0AAD7ZCP8</accession>
<evidence type="ECO:0000259" key="10">
    <source>
        <dbReference type="Pfam" id="PF00060"/>
    </source>
</evidence>
<feature type="transmembrane region" description="Helical" evidence="9">
    <location>
        <begin position="107"/>
        <end position="126"/>
    </location>
</feature>
<protein>
    <recommendedName>
        <fullName evidence="10">Ionotropic glutamate receptor C-terminal domain-containing protein</fullName>
    </recommendedName>
</protein>
<dbReference type="GO" id="GO:0015276">
    <property type="term" value="F:ligand-gated monoatomic ion channel activity"/>
    <property type="evidence" value="ECO:0007669"/>
    <property type="project" value="InterPro"/>
</dbReference>
<evidence type="ECO:0000256" key="8">
    <source>
        <dbReference type="ARBA" id="ARBA00023180"/>
    </source>
</evidence>
<gene>
    <name evidence="11" type="ORF">L9F63_005490</name>
</gene>
<reference evidence="11" key="2">
    <citation type="submission" date="2023-05" db="EMBL/GenBank/DDBJ databases">
        <authorList>
            <person name="Fouks B."/>
        </authorList>
    </citation>
    <scope>NUCLEOTIDE SEQUENCE</scope>
    <source>
        <strain evidence="11">Stay&amp;Tobe</strain>
        <tissue evidence="11">Testes</tissue>
    </source>
</reference>
<name>A0AAD7ZCP8_DIPPU</name>
<reference evidence="11" key="1">
    <citation type="journal article" date="2023" name="IScience">
        <title>Live-bearing cockroach genome reveals convergent evolutionary mechanisms linked to viviparity in insects and beyond.</title>
        <authorList>
            <person name="Fouks B."/>
            <person name="Harrison M.C."/>
            <person name="Mikhailova A.A."/>
            <person name="Marchal E."/>
            <person name="English S."/>
            <person name="Carruthers M."/>
            <person name="Jennings E.C."/>
            <person name="Chiamaka E.L."/>
            <person name="Frigard R.A."/>
            <person name="Pippel M."/>
            <person name="Attardo G.M."/>
            <person name="Benoit J.B."/>
            <person name="Bornberg-Bauer E."/>
            <person name="Tobe S.S."/>
        </authorList>
    </citation>
    <scope>NUCLEOTIDE SEQUENCE</scope>
    <source>
        <strain evidence="11">Stay&amp;Tobe</strain>
    </source>
</reference>
<keyword evidence="7" id="KW-0675">Receptor</keyword>
<keyword evidence="12" id="KW-1185">Reference proteome</keyword>
<proteinExistence type="inferred from homology"/>
<comment type="subcellular location">
    <subcellularLocation>
        <location evidence="1">Cell membrane</location>
        <topology evidence="1">Multi-pass membrane protein</topology>
    </subcellularLocation>
</comment>
<feature type="domain" description="Ionotropic glutamate receptor C-terminal" evidence="10">
    <location>
        <begin position="52"/>
        <end position="312"/>
    </location>
</feature>
<dbReference type="GO" id="GO:0005886">
    <property type="term" value="C:plasma membrane"/>
    <property type="evidence" value="ECO:0007669"/>
    <property type="project" value="UniProtKB-SubCell"/>
</dbReference>
<keyword evidence="5 9" id="KW-1133">Transmembrane helix</keyword>
<evidence type="ECO:0000313" key="12">
    <source>
        <dbReference type="Proteomes" id="UP001233999"/>
    </source>
</evidence>
<comment type="similarity">
    <text evidence="2">Belongs to the glutamate-gated ion channel (TC 1.A.10.1) family.</text>
</comment>
<evidence type="ECO:0000256" key="3">
    <source>
        <dbReference type="ARBA" id="ARBA00022475"/>
    </source>
</evidence>
<organism evidence="11 12">
    <name type="scientific">Diploptera punctata</name>
    <name type="common">Pacific beetle cockroach</name>
    <dbReference type="NCBI Taxonomy" id="6984"/>
    <lineage>
        <taxon>Eukaryota</taxon>
        <taxon>Metazoa</taxon>
        <taxon>Ecdysozoa</taxon>
        <taxon>Arthropoda</taxon>
        <taxon>Hexapoda</taxon>
        <taxon>Insecta</taxon>
        <taxon>Pterygota</taxon>
        <taxon>Neoptera</taxon>
        <taxon>Polyneoptera</taxon>
        <taxon>Dictyoptera</taxon>
        <taxon>Blattodea</taxon>
        <taxon>Blaberoidea</taxon>
        <taxon>Blaberidae</taxon>
        <taxon>Diplopterinae</taxon>
        <taxon>Diploptera</taxon>
    </lineage>
</organism>
<keyword evidence="3" id="KW-1003">Cell membrane</keyword>
<evidence type="ECO:0000256" key="4">
    <source>
        <dbReference type="ARBA" id="ARBA00022692"/>
    </source>
</evidence>
<dbReference type="PANTHER" id="PTHR42643:SF39">
    <property type="entry name" value="IONOTROPIC RECEPTOR 56A-RELATED"/>
    <property type="match status" value="1"/>
</dbReference>
<dbReference type="InterPro" id="IPR052192">
    <property type="entry name" value="Insect_Ionotropic_Sensory_Rcpt"/>
</dbReference>
<feature type="transmembrane region" description="Helical" evidence="9">
    <location>
        <begin position="48"/>
        <end position="67"/>
    </location>
</feature>
<keyword evidence="8" id="KW-0325">Glycoprotein</keyword>
<dbReference type="Pfam" id="PF00060">
    <property type="entry name" value="Lig_chan"/>
    <property type="match status" value="1"/>
</dbReference>
<dbReference type="Proteomes" id="UP001233999">
    <property type="component" value="Unassembled WGS sequence"/>
</dbReference>
<keyword evidence="6 9" id="KW-0472">Membrane</keyword>
<feature type="transmembrane region" description="Helical" evidence="9">
    <location>
        <begin position="301"/>
        <end position="325"/>
    </location>
</feature>
<evidence type="ECO:0000256" key="5">
    <source>
        <dbReference type="ARBA" id="ARBA00022989"/>
    </source>
</evidence>
<sequence length="329" mass="38421">MFQVCSIWLRAEPQIGIQHSFPYSRQKVTLLAPKPQPLPRALLLYLPLQFWTWIILLSTLLSFGLMLKGTTRLLQYFNYYQNVQHCFLDACRILLLSSPPRLPQPTALRYLLIAWAFFSLLTTTVYSSGFTSLLTSPLYSDPINTIQDLLDQNIQWGDQSLDFNDLIEKSDNYKLIKFGQKFKREILPEDREKRITQRNYAIFCKVFSKSFVTESEKLSPKAREILRVIEEPVFLFYIGIGLRENSPYKSYFDSTILRLEQAGLTDFWQHFTIYSLGYHYMSDFFNLQNEIHRQPLTLNSLQGAFCLLVIGLIIAGFTFICEILLKHFA</sequence>
<dbReference type="InterPro" id="IPR001320">
    <property type="entry name" value="Iontro_rcpt_C"/>
</dbReference>
<dbReference type="EMBL" id="JASPKZ010008895">
    <property type="protein sequence ID" value="KAJ9578269.1"/>
    <property type="molecule type" value="Genomic_DNA"/>
</dbReference>
<evidence type="ECO:0000256" key="2">
    <source>
        <dbReference type="ARBA" id="ARBA00008685"/>
    </source>
</evidence>
<evidence type="ECO:0000313" key="11">
    <source>
        <dbReference type="EMBL" id="KAJ9578269.1"/>
    </source>
</evidence>
<keyword evidence="4 9" id="KW-0812">Transmembrane</keyword>
<dbReference type="GO" id="GO:0050906">
    <property type="term" value="P:detection of stimulus involved in sensory perception"/>
    <property type="evidence" value="ECO:0007669"/>
    <property type="project" value="UniProtKB-ARBA"/>
</dbReference>
<evidence type="ECO:0000256" key="7">
    <source>
        <dbReference type="ARBA" id="ARBA00023170"/>
    </source>
</evidence>
<dbReference type="Gene3D" id="1.10.287.70">
    <property type="match status" value="1"/>
</dbReference>
<evidence type="ECO:0000256" key="1">
    <source>
        <dbReference type="ARBA" id="ARBA00004651"/>
    </source>
</evidence>
<dbReference type="PANTHER" id="PTHR42643">
    <property type="entry name" value="IONOTROPIC RECEPTOR 20A-RELATED"/>
    <property type="match status" value="1"/>
</dbReference>
<evidence type="ECO:0000256" key="6">
    <source>
        <dbReference type="ARBA" id="ARBA00023136"/>
    </source>
</evidence>